<dbReference type="SUPFAM" id="SSF103642">
    <property type="entry name" value="Sec-C motif"/>
    <property type="match status" value="1"/>
</dbReference>
<evidence type="ECO:0000313" key="3">
    <source>
        <dbReference type="EMBL" id="ROH93466.1"/>
    </source>
</evidence>
<reference evidence="3 4" key="1">
    <citation type="submission" date="2018-10" db="EMBL/GenBank/DDBJ databases">
        <authorList>
            <person name="Chen W.-M."/>
        </authorList>
    </citation>
    <scope>NUCLEOTIDE SEQUENCE [LARGE SCALE GENOMIC DNA]</scope>
    <source>
        <strain evidence="3 4">THS-13</strain>
    </source>
</reference>
<dbReference type="SUPFAM" id="SSF101327">
    <property type="entry name" value="YgfB-like"/>
    <property type="match status" value="1"/>
</dbReference>
<organism evidence="3 4">
    <name type="scientific">Stagnimonas aquatica</name>
    <dbReference type="NCBI Taxonomy" id="2689987"/>
    <lineage>
        <taxon>Bacteria</taxon>
        <taxon>Pseudomonadati</taxon>
        <taxon>Pseudomonadota</taxon>
        <taxon>Gammaproteobacteria</taxon>
        <taxon>Nevskiales</taxon>
        <taxon>Nevskiaceae</taxon>
        <taxon>Stagnimonas</taxon>
    </lineage>
</organism>
<proteinExistence type="predicted"/>
<gene>
    <name evidence="3" type="ORF">ED208_02820</name>
</gene>
<dbReference type="PANTHER" id="PTHR33747:SF1">
    <property type="entry name" value="ADENYLATE CYCLASE-ASSOCIATED CAP C-TERMINAL DOMAIN-CONTAINING PROTEIN"/>
    <property type="match status" value="1"/>
</dbReference>
<sequence>MTTLRCTAKLLKALKATPVESPPPPDNRLGEWTANLVRYGRKAFVLAVNEPTRLGLMIDAAPYASLGERFTEQLLNSLLWLGIPPEQALAEAEASCPRGFARSNSASVLATINRYCFDMEAHYHYDRELTAIDLSRRLLNEVVLSPAHIRFPADRVREAFDLPPERPRRVAFVEPPPDQPGATRLLRPEPRPSAGVSGGYGAGIPKPPAGFVDPGASLTAGELDELSAFLAQPRLRERAMDLAMLEGYAAAVVIAPEVVLPSDWLPWVWDLDDGAEPADFETEAEAQRILGLVMRLYNGVARAFTHEPVDFKPLYLRDSRWDARRWCEGFLIGLDFDEAQWLSLMDQERTWFTPFALLGNGEEILQEEYDCGNVERWKAIIPQRLVQMRDHWRRHRPEPEPPPPPMRRSEPKVGRNDPCTCGSGKKFKKCCGAPQTLH</sequence>
<protein>
    <submittedName>
        <fullName evidence="3">YecA family protein</fullName>
    </submittedName>
</protein>
<feature type="region of interest" description="Disordered" evidence="1">
    <location>
        <begin position="393"/>
        <end position="426"/>
    </location>
</feature>
<evidence type="ECO:0000313" key="4">
    <source>
        <dbReference type="Proteomes" id="UP000282106"/>
    </source>
</evidence>
<dbReference type="Pfam" id="PF22016">
    <property type="entry name" value="DUF6933"/>
    <property type="match status" value="1"/>
</dbReference>
<dbReference type="Gene3D" id="1.20.120.740">
    <property type="entry name" value="YgfB uncharacterised protein family UPF0149, PF03695"/>
    <property type="match status" value="1"/>
</dbReference>
<dbReference type="InterPro" id="IPR004027">
    <property type="entry name" value="SEC_C_motif"/>
</dbReference>
<dbReference type="InterPro" id="IPR011978">
    <property type="entry name" value="YgfB-like"/>
</dbReference>
<dbReference type="EMBL" id="RJVO01000001">
    <property type="protein sequence ID" value="ROH93466.1"/>
    <property type="molecule type" value="Genomic_DNA"/>
</dbReference>
<dbReference type="RefSeq" id="WP_123210321.1">
    <property type="nucleotide sequence ID" value="NZ_RJVO01000001.1"/>
</dbReference>
<dbReference type="Pfam" id="PF03695">
    <property type="entry name" value="UPF0149"/>
    <property type="match status" value="1"/>
</dbReference>
<evidence type="ECO:0000256" key="1">
    <source>
        <dbReference type="SAM" id="MobiDB-lite"/>
    </source>
</evidence>
<name>A0A3N0VL30_9GAMM</name>
<dbReference type="InParanoid" id="A0A3N0VL30"/>
<accession>A0A3N0VL30</accession>
<feature type="region of interest" description="Disordered" evidence="1">
    <location>
        <begin position="168"/>
        <end position="192"/>
    </location>
</feature>
<dbReference type="AlphaFoldDB" id="A0A3N0VL30"/>
<feature type="domain" description="DUF6933" evidence="2">
    <location>
        <begin position="3"/>
        <end position="152"/>
    </location>
</feature>
<evidence type="ECO:0000259" key="2">
    <source>
        <dbReference type="Pfam" id="PF22016"/>
    </source>
</evidence>
<dbReference type="InterPro" id="IPR036255">
    <property type="entry name" value="YgfB-like_sf"/>
</dbReference>
<dbReference type="PANTHER" id="PTHR33747">
    <property type="entry name" value="UPF0225 PROTEIN SCO1677"/>
    <property type="match status" value="1"/>
</dbReference>
<dbReference type="Pfam" id="PF02810">
    <property type="entry name" value="SEC-C"/>
    <property type="match status" value="1"/>
</dbReference>
<dbReference type="Gene3D" id="3.10.450.50">
    <property type="match status" value="1"/>
</dbReference>
<dbReference type="Proteomes" id="UP000282106">
    <property type="component" value="Unassembled WGS sequence"/>
</dbReference>
<dbReference type="NCBIfam" id="TIGR02292">
    <property type="entry name" value="ygfB_yecA"/>
    <property type="match status" value="1"/>
</dbReference>
<keyword evidence="4" id="KW-1185">Reference proteome</keyword>
<comment type="caution">
    <text evidence="3">The sequence shown here is derived from an EMBL/GenBank/DDBJ whole genome shotgun (WGS) entry which is preliminary data.</text>
</comment>
<dbReference type="InterPro" id="IPR053864">
    <property type="entry name" value="DUF6933"/>
</dbReference>